<protein>
    <submittedName>
        <fullName evidence="2">Protein of uncharacterized function (DUF3499)</fullName>
    </submittedName>
</protein>
<name>A0A2X2YIT6_9ACTO</name>
<evidence type="ECO:0000256" key="1">
    <source>
        <dbReference type="SAM" id="MobiDB-lite"/>
    </source>
</evidence>
<evidence type="ECO:0000313" key="2">
    <source>
        <dbReference type="EMBL" id="SQB63497.1"/>
    </source>
</evidence>
<reference evidence="2 3" key="1">
    <citation type="submission" date="2018-06" db="EMBL/GenBank/DDBJ databases">
        <authorList>
            <consortium name="Pathogen Informatics"/>
            <person name="Doyle S."/>
        </authorList>
    </citation>
    <scope>NUCLEOTIDE SEQUENCE [LARGE SCALE GENOMIC DNA]</scope>
    <source>
        <strain evidence="2 3">NCTC11820</strain>
    </source>
</reference>
<organism evidence="2 3">
    <name type="scientific">Mobiluncus curtisii</name>
    <dbReference type="NCBI Taxonomy" id="2051"/>
    <lineage>
        <taxon>Bacteria</taxon>
        <taxon>Bacillati</taxon>
        <taxon>Actinomycetota</taxon>
        <taxon>Actinomycetes</taxon>
        <taxon>Actinomycetales</taxon>
        <taxon>Actinomycetaceae</taxon>
        <taxon>Mobiluncus</taxon>
    </lineage>
</organism>
<gene>
    <name evidence="2" type="ORF">NCTC11820_00278</name>
</gene>
<dbReference type="AlphaFoldDB" id="A0A2X2YIT6"/>
<dbReference type="Proteomes" id="UP000250245">
    <property type="component" value="Unassembled WGS sequence"/>
</dbReference>
<dbReference type="InterPro" id="IPR021888">
    <property type="entry name" value="DUF3499"/>
</dbReference>
<proteinExistence type="predicted"/>
<feature type="region of interest" description="Disordered" evidence="1">
    <location>
        <begin position="68"/>
        <end position="126"/>
    </location>
</feature>
<dbReference type="EMBL" id="UASJ01000001">
    <property type="protein sequence ID" value="SQB63497.1"/>
    <property type="molecule type" value="Genomic_DNA"/>
</dbReference>
<evidence type="ECO:0000313" key="3">
    <source>
        <dbReference type="Proteomes" id="UP000250245"/>
    </source>
</evidence>
<accession>A0A2X2YIT6</accession>
<dbReference type="OMA" id="SEPHSWD"/>
<dbReference type="Pfam" id="PF12005">
    <property type="entry name" value="DUF3499"/>
    <property type="match status" value="1"/>
</dbReference>
<sequence>MTFDYRERSAIIGPLSAHRNPGAYDFCREHAEKLTAPRGWEVVHLTNSFTPPPPNDEELMALANAVKAAAQNPAPRQAVHPEGYRGPLGRDAHSSSGSDATASEPPPATGKRHGHLTLVPPPKQVS</sequence>